<dbReference type="EMBL" id="KZ772677">
    <property type="protein sequence ID" value="PTQ48621.1"/>
    <property type="molecule type" value="Genomic_DNA"/>
</dbReference>
<keyword evidence="3" id="KW-1185">Reference proteome</keyword>
<accession>A0A2R6XR85</accession>
<gene>
    <name evidence="2" type="ORF">MARPO_0005s0240</name>
</gene>
<protein>
    <submittedName>
        <fullName evidence="2">Uncharacterized protein</fullName>
    </submittedName>
</protein>
<dbReference type="Proteomes" id="UP000244005">
    <property type="component" value="Unassembled WGS sequence"/>
</dbReference>
<dbReference type="AlphaFoldDB" id="A0A2R6XR85"/>
<organism evidence="2 3">
    <name type="scientific">Marchantia polymorpha</name>
    <name type="common">Common liverwort</name>
    <name type="synonym">Marchantia aquatica</name>
    <dbReference type="NCBI Taxonomy" id="3197"/>
    <lineage>
        <taxon>Eukaryota</taxon>
        <taxon>Viridiplantae</taxon>
        <taxon>Streptophyta</taxon>
        <taxon>Embryophyta</taxon>
        <taxon>Marchantiophyta</taxon>
        <taxon>Marchantiopsida</taxon>
        <taxon>Marchantiidae</taxon>
        <taxon>Marchantiales</taxon>
        <taxon>Marchantiaceae</taxon>
        <taxon>Marchantia</taxon>
    </lineage>
</organism>
<proteinExistence type="predicted"/>
<feature type="region of interest" description="Disordered" evidence="1">
    <location>
        <begin position="1"/>
        <end position="22"/>
    </location>
</feature>
<evidence type="ECO:0000313" key="3">
    <source>
        <dbReference type="Proteomes" id="UP000244005"/>
    </source>
</evidence>
<evidence type="ECO:0000256" key="1">
    <source>
        <dbReference type="SAM" id="MobiDB-lite"/>
    </source>
</evidence>
<feature type="compositionally biased region" description="Basic residues" evidence="1">
    <location>
        <begin position="1"/>
        <end position="10"/>
    </location>
</feature>
<reference evidence="3" key="1">
    <citation type="journal article" date="2017" name="Cell">
        <title>Insights into land plant evolution garnered from the Marchantia polymorpha genome.</title>
        <authorList>
            <person name="Bowman J.L."/>
            <person name="Kohchi T."/>
            <person name="Yamato K.T."/>
            <person name="Jenkins J."/>
            <person name="Shu S."/>
            <person name="Ishizaki K."/>
            <person name="Yamaoka S."/>
            <person name="Nishihama R."/>
            <person name="Nakamura Y."/>
            <person name="Berger F."/>
            <person name="Adam C."/>
            <person name="Aki S.S."/>
            <person name="Althoff F."/>
            <person name="Araki T."/>
            <person name="Arteaga-Vazquez M.A."/>
            <person name="Balasubrmanian S."/>
            <person name="Barry K."/>
            <person name="Bauer D."/>
            <person name="Boehm C.R."/>
            <person name="Briginshaw L."/>
            <person name="Caballero-Perez J."/>
            <person name="Catarino B."/>
            <person name="Chen F."/>
            <person name="Chiyoda S."/>
            <person name="Chovatia M."/>
            <person name="Davies K.M."/>
            <person name="Delmans M."/>
            <person name="Demura T."/>
            <person name="Dierschke T."/>
            <person name="Dolan L."/>
            <person name="Dorantes-Acosta A.E."/>
            <person name="Eklund D.M."/>
            <person name="Florent S.N."/>
            <person name="Flores-Sandoval E."/>
            <person name="Fujiyama A."/>
            <person name="Fukuzawa H."/>
            <person name="Galik B."/>
            <person name="Grimanelli D."/>
            <person name="Grimwood J."/>
            <person name="Grossniklaus U."/>
            <person name="Hamada T."/>
            <person name="Haseloff J."/>
            <person name="Hetherington A.J."/>
            <person name="Higo A."/>
            <person name="Hirakawa Y."/>
            <person name="Hundley H.N."/>
            <person name="Ikeda Y."/>
            <person name="Inoue K."/>
            <person name="Inoue S.I."/>
            <person name="Ishida S."/>
            <person name="Jia Q."/>
            <person name="Kakita M."/>
            <person name="Kanazawa T."/>
            <person name="Kawai Y."/>
            <person name="Kawashima T."/>
            <person name="Kennedy M."/>
            <person name="Kinose K."/>
            <person name="Kinoshita T."/>
            <person name="Kohara Y."/>
            <person name="Koide E."/>
            <person name="Komatsu K."/>
            <person name="Kopischke S."/>
            <person name="Kubo M."/>
            <person name="Kyozuka J."/>
            <person name="Lagercrantz U."/>
            <person name="Lin S.S."/>
            <person name="Lindquist E."/>
            <person name="Lipzen A.M."/>
            <person name="Lu C.W."/>
            <person name="De Luna E."/>
            <person name="Martienssen R.A."/>
            <person name="Minamino N."/>
            <person name="Mizutani M."/>
            <person name="Mizutani M."/>
            <person name="Mochizuki N."/>
            <person name="Monte I."/>
            <person name="Mosher R."/>
            <person name="Nagasaki H."/>
            <person name="Nakagami H."/>
            <person name="Naramoto S."/>
            <person name="Nishitani K."/>
            <person name="Ohtani M."/>
            <person name="Okamoto T."/>
            <person name="Okumura M."/>
            <person name="Phillips J."/>
            <person name="Pollak B."/>
            <person name="Reinders A."/>
            <person name="Rovekamp M."/>
            <person name="Sano R."/>
            <person name="Sawa S."/>
            <person name="Schmid M.W."/>
            <person name="Shirakawa M."/>
            <person name="Solano R."/>
            <person name="Spunde A."/>
            <person name="Suetsugu N."/>
            <person name="Sugano S."/>
            <person name="Sugiyama A."/>
            <person name="Sun R."/>
            <person name="Suzuki Y."/>
            <person name="Takenaka M."/>
            <person name="Takezawa D."/>
            <person name="Tomogane H."/>
            <person name="Tsuzuki M."/>
            <person name="Ueda T."/>
            <person name="Umeda M."/>
            <person name="Ward J.M."/>
            <person name="Watanabe Y."/>
            <person name="Yazaki K."/>
            <person name="Yokoyama R."/>
            <person name="Yoshitake Y."/>
            <person name="Yotsui I."/>
            <person name="Zachgo S."/>
            <person name="Schmutz J."/>
        </authorList>
    </citation>
    <scope>NUCLEOTIDE SEQUENCE [LARGE SCALE GENOMIC DNA]</scope>
    <source>
        <strain evidence="3">Tak-1</strain>
    </source>
</reference>
<name>A0A2R6XR85_MARPO</name>
<evidence type="ECO:0000313" key="2">
    <source>
        <dbReference type="EMBL" id="PTQ48621.1"/>
    </source>
</evidence>
<sequence length="266" mass="29334">MLGKRKKIRSTKANGKDRTDKTDTDLSAIKLRTVQTDLNDSNSTLINQRGQISRLLHQFIRRRIRSLQELLFGADDQRERERAPAGMRMDKRTVRYTLEYGTVVKAPRAGGGGGGGRVTGSCRPHQGNGKRYVVDDDDARTQQRGGGREEEGSSDFSVPSFPPPVDNDTAPSHSRSRHAVARPRPPPQPFVHPFLRPFLSPFPPTAPSPRPPIESVRARARRLRDAAPAFGRESRTGEMPHLLPAAAAVAESLSASRRGLARAELI</sequence>
<feature type="region of interest" description="Disordered" evidence="1">
    <location>
        <begin position="105"/>
        <end position="191"/>
    </location>
</feature>
<feature type="compositionally biased region" description="Gly residues" evidence="1">
    <location>
        <begin position="109"/>
        <end position="118"/>
    </location>
</feature>